<dbReference type="Gene3D" id="3.40.630.10">
    <property type="entry name" value="Zn peptidases"/>
    <property type="match status" value="1"/>
</dbReference>
<keyword evidence="8" id="KW-1185">Reference proteome</keyword>
<accession>A0A5C0AU34</accession>
<keyword evidence="3" id="KW-0378">Hydrolase</keyword>
<feature type="active site" description="Proton acceptor" evidence="5">
    <location>
        <position position="151"/>
    </location>
</feature>
<comment type="cofactor">
    <cofactor evidence="1">
        <name>Zn(2+)</name>
        <dbReference type="ChEBI" id="CHEBI:29105"/>
    </cofactor>
</comment>
<dbReference type="PANTHER" id="PTHR43808">
    <property type="entry name" value="ACETYLORNITHINE DEACETYLASE"/>
    <property type="match status" value="1"/>
</dbReference>
<sequence>MNDIESAVCAWLDANEADMRALLEEVVNIDSGSGNKAGVDRVSAVLRAKLEQAGISVQMHALTDHGDCLQADLPGTGGASDAPVLLLGHMDTVFPDGTAAQRPFKIDGNMAYGPGVADMKAGLVMNLFVVLAFKEVGGNTLPVRLFFSGDEEIASPSSRGLIMEAARGVSAVLNAEPGRPSGNVVTGRKGAFFIDFEVDGVAAHAGVNHAQGASAIEAMARKITALHALTDYDQGVTANVGTVHGGVSVNTVAPYVKAQLDVRFPSQVDHDSLHEQIQKIIESVELACTCGRIKREGIFLPLIENEAGAALLAVYRGQTSKLDFDVQGEFTGGSADSGLTSAVGAPTLCATGPVGGNAHTEQEYCRIDTLVPRAKAVALTILDLARSTL</sequence>
<dbReference type="InterPro" id="IPR050072">
    <property type="entry name" value="Peptidase_M20A"/>
</dbReference>
<dbReference type="PIRSF" id="PIRSF037238">
    <property type="entry name" value="Carboxypeptidase_G2"/>
    <property type="match status" value="1"/>
</dbReference>
<protein>
    <submittedName>
        <fullName evidence="7">M20 family metallopeptidase</fullName>
    </submittedName>
</protein>
<proteinExistence type="predicted"/>
<dbReference type="SUPFAM" id="SSF55031">
    <property type="entry name" value="Bacterial exopeptidase dimerisation domain"/>
    <property type="match status" value="1"/>
</dbReference>
<dbReference type="InterPro" id="IPR002933">
    <property type="entry name" value="Peptidase_M20"/>
</dbReference>
<evidence type="ECO:0000256" key="1">
    <source>
        <dbReference type="ARBA" id="ARBA00001947"/>
    </source>
</evidence>
<evidence type="ECO:0000259" key="6">
    <source>
        <dbReference type="Pfam" id="PF07687"/>
    </source>
</evidence>
<dbReference type="EMBL" id="CP043046">
    <property type="protein sequence ID" value="QEI05798.1"/>
    <property type="molecule type" value="Genomic_DNA"/>
</dbReference>
<reference evidence="7 8" key="1">
    <citation type="submission" date="2019-08" db="EMBL/GenBank/DDBJ databases">
        <title>Amphibian skin-associated Pigmentiphaga: genome sequence and occurrence across geography and hosts.</title>
        <authorList>
            <person name="Bletz M.C."/>
            <person name="Bunk B."/>
            <person name="Sproeer C."/>
            <person name="Biwer P."/>
            <person name="Reiter S."/>
            <person name="Rabemananjara F.C.E."/>
            <person name="Schulz S."/>
            <person name="Overmann J."/>
            <person name="Vences M."/>
        </authorList>
    </citation>
    <scope>NUCLEOTIDE SEQUENCE [LARGE SCALE GENOMIC DNA]</scope>
    <source>
        <strain evidence="7 8">Mada1488</strain>
    </source>
</reference>
<dbReference type="InterPro" id="IPR036264">
    <property type="entry name" value="Bact_exopeptidase_dim_dom"/>
</dbReference>
<evidence type="ECO:0000256" key="3">
    <source>
        <dbReference type="ARBA" id="ARBA00022801"/>
    </source>
</evidence>
<dbReference type="PROSITE" id="PS00758">
    <property type="entry name" value="ARGE_DAPE_CPG2_1"/>
    <property type="match status" value="1"/>
</dbReference>
<feature type="domain" description="Peptidase M20 dimerisation" evidence="6">
    <location>
        <begin position="186"/>
        <end position="284"/>
    </location>
</feature>
<evidence type="ECO:0000313" key="8">
    <source>
        <dbReference type="Proteomes" id="UP000325161"/>
    </source>
</evidence>
<keyword evidence="2" id="KW-0479">Metal-binding</keyword>
<dbReference type="InterPro" id="IPR001261">
    <property type="entry name" value="ArgE/DapE_CS"/>
</dbReference>
<dbReference type="AlphaFoldDB" id="A0A5C0AU34"/>
<dbReference type="Pfam" id="PF01546">
    <property type="entry name" value="Peptidase_M20"/>
    <property type="match status" value="1"/>
</dbReference>
<dbReference type="SUPFAM" id="SSF53187">
    <property type="entry name" value="Zn-dependent exopeptidases"/>
    <property type="match status" value="1"/>
</dbReference>
<feature type="active site" evidence="5">
    <location>
        <position position="91"/>
    </location>
</feature>
<dbReference type="PANTHER" id="PTHR43808:SF9">
    <property type="entry name" value="BLL0789 PROTEIN"/>
    <property type="match status" value="1"/>
</dbReference>
<dbReference type="InterPro" id="IPR017150">
    <property type="entry name" value="Pept_M20_glutamate_carboxypep"/>
</dbReference>
<dbReference type="KEGG" id="pacr:FXN63_08005"/>
<evidence type="ECO:0000256" key="4">
    <source>
        <dbReference type="ARBA" id="ARBA00022833"/>
    </source>
</evidence>
<gene>
    <name evidence="7" type="ORF">FXN63_08005</name>
</gene>
<dbReference type="InterPro" id="IPR011650">
    <property type="entry name" value="Peptidase_M20_dimer"/>
</dbReference>
<keyword evidence="4" id="KW-0862">Zinc</keyword>
<evidence type="ECO:0000256" key="5">
    <source>
        <dbReference type="PIRSR" id="PIRSR037238-1"/>
    </source>
</evidence>
<evidence type="ECO:0000256" key="2">
    <source>
        <dbReference type="ARBA" id="ARBA00022723"/>
    </source>
</evidence>
<dbReference type="OrthoDB" id="9776600at2"/>
<dbReference type="Gene3D" id="3.30.70.360">
    <property type="match status" value="1"/>
</dbReference>
<organism evidence="7 8">
    <name type="scientific">Pigmentiphaga aceris</name>
    <dbReference type="NCBI Taxonomy" id="1940612"/>
    <lineage>
        <taxon>Bacteria</taxon>
        <taxon>Pseudomonadati</taxon>
        <taxon>Pseudomonadota</taxon>
        <taxon>Betaproteobacteria</taxon>
        <taxon>Burkholderiales</taxon>
        <taxon>Alcaligenaceae</taxon>
        <taxon>Pigmentiphaga</taxon>
    </lineage>
</organism>
<dbReference type="GO" id="GO:0046872">
    <property type="term" value="F:metal ion binding"/>
    <property type="evidence" value="ECO:0007669"/>
    <property type="project" value="UniProtKB-KW"/>
</dbReference>
<name>A0A5C0AU34_9BURK</name>
<dbReference type="Proteomes" id="UP000325161">
    <property type="component" value="Chromosome"/>
</dbReference>
<dbReference type="RefSeq" id="WP_148814181.1">
    <property type="nucleotide sequence ID" value="NZ_CP043046.1"/>
</dbReference>
<dbReference type="GO" id="GO:0016787">
    <property type="term" value="F:hydrolase activity"/>
    <property type="evidence" value="ECO:0007669"/>
    <property type="project" value="UniProtKB-KW"/>
</dbReference>
<dbReference type="Pfam" id="PF07687">
    <property type="entry name" value="M20_dimer"/>
    <property type="match status" value="1"/>
</dbReference>
<evidence type="ECO:0000313" key="7">
    <source>
        <dbReference type="EMBL" id="QEI05798.1"/>
    </source>
</evidence>
<dbReference type="CDD" id="cd03885">
    <property type="entry name" value="M20_CPDG2"/>
    <property type="match status" value="1"/>
</dbReference>